<dbReference type="Proteomes" id="UP001608902">
    <property type="component" value="Unassembled WGS sequence"/>
</dbReference>
<evidence type="ECO:0000256" key="4">
    <source>
        <dbReference type="ARBA" id="ARBA00022670"/>
    </source>
</evidence>
<evidence type="ECO:0000313" key="18">
    <source>
        <dbReference type="Proteomes" id="UP001608902"/>
    </source>
</evidence>
<keyword evidence="5" id="KW-0479">Metal-binding</keyword>
<feature type="domain" description="Peptidase M14" evidence="16">
    <location>
        <begin position="148"/>
        <end position="462"/>
    </location>
</feature>
<dbReference type="SUPFAM" id="SSF53187">
    <property type="entry name" value="Zn-dependent exopeptidases"/>
    <property type="match status" value="1"/>
</dbReference>
<evidence type="ECO:0000259" key="15">
    <source>
        <dbReference type="PROSITE" id="PS51670"/>
    </source>
</evidence>
<dbReference type="Gene3D" id="3.30.70.340">
    <property type="entry name" value="Metallocarboxypeptidase-like"/>
    <property type="match status" value="1"/>
</dbReference>
<comment type="caution">
    <text evidence="12">Lacks conserved residue(s) required for the propagation of feature annotation.</text>
</comment>
<evidence type="ECO:0000256" key="10">
    <source>
        <dbReference type="ARBA" id="ARBA00023157"/>
    </source>
</evidence>
<dbReference type="FunFam" id="3.30.70.340:FF:000002">
    <property type="entry name" value="Carboxypeptidase A"/>
    <property type="match status" value="1"/>
</dbReference>
<sequence>MMSFPALLCIASIGLSSSLLTTHSHDDGKFKVFRITPVTNEQLELLATLYKNSADLQLDFWKAPTTAGQFADVMVEPDMVEPFRDILTNHSIPHKVTIEDVQKLTVEREGGDSLPKKHVPTGNPLLGSFFRRLKDYSSRNKAHYGFGEYHSYNEMIRWMNDIAYYYPTIAKVFTLGKTHEGRNIKGLKIGNPVWSTDKRVIWIDAGIHAREWASVHTALYFIDQLISGYGHDPAITNYIDNLNFYITPVLNPDGYEYSRSDISPQTRFWRKNRGPQICTKDRWHRERCCGGVDLNRNFDFHWGESGSSNDMCSEIYEGPSAFSEPESRAVRDMLLSPELAGKTDAFITLHTYSQMWIHPYSHLKKTVPNDIRDLESVGKNAVNALEDVYGTRYRFGTGADILYPSSGGSDDWSKSVAGVKYVYLLELRPGEEEWDGFLLDRRQLIPTGRETWAGVRVVIDAVLRTKRDVLSYNIPASQYLYQSTTKGADGYGRQIQTQLPNHMTLTETAIRSQRLRNEIRRRLNLMRGSTSDRRRLEWRALYPDVHLSRPLTHQSDCHDVSFWCSKWILANPGICQTSSIYMNQNCKKSCNFC</sequence>
<dbReference type="PROSITE" id="PS51670">
    <property type="entry name" value="SHKT"/>
    <property type="match status" value="1"/>
</dbReference>
<evidence type="ECO:0000256" key="7">
    <source>
        <dbReference type="ARBA" id="ARBA00022801"/>
    </source>
</evidence>
<reference evidence="17 18" key="1">
    <citation type="submission" date="2024-08" db="EMBL/GenBank/DDBJ databases">
        <title>Gnathostoma spinigerum genome.</title>
        <authorList>
            <person name="Gonzalez-Bertolin B."/>
            <person name="Monzon S."/>
            <person name="Zaballos A."/>
            <person name="Jimenez P."/>
            <person name="Dekumyoy P."/>
            <person name="Varona S."/>
            <person name="Cuesta I."/>
            <person name="Sumanam S."/>
            <person name="Adisakwattana P."/>
            <person name="Gasser R.B."/>
            <person name="Hernandez-Gonzalez A."/>
            <person name="Young N.D."/>
            <person name="Perteguer M.J."/>
        </authorList>
    </citation>
    <scope>NUCLEOTIDE SEQUENCE [LARGE SCALE GENOMIC DNA]</scope>
    <source>
        <strain evidence="17">AL3</strain>
        <tissue evidence="17">Liver</tissue>
    </source>
</reference>
<feature type="domain" description="ShKT" evidence="15">
    <location>
        <begin position="557"/>
        <end position="593"/>
    </location>
</feature>
<dbReference type="SMART" id="SM00254">
    <property type="entry name" value="ShKT"/>
    <property type="match status" value="1"/>
</dbReference>
<evidence type="ECO:0000256" key="13">
    <source>
        <dbReference type="PROSITE-ProRule" id="PRU01379"/>
    </source>
</evidence>
<keyword evidence="10" id="KW-1015">Disulfide bond</keyword>
<evidence type="ECO:0000256" key="6">
    <source>
        <dbReference type="ARBA" id="ARBA00022729"/>
    </source>
</evidence>
<dbReference type="Pfam" id="PF00246">
    <property type="entry name" value="Peptidase_M14"/>
    <property type="match status" value="1"/>
</dbReference>
<comment type="similarity">
    <text evidence="2 13">Belongs to the peptidase M14 family.</text>
</comment>
<dbReference type="GO" id="GO:0046872">
    <property type="term" value="F:metal ion binding"/>
    <property type="evidence" value="ECO:0007669"/>
    <property type="project" value="UniProtKB-KW"/>
</dbReference>
<keyword evidence="9" id="KW-0482">Metalloprotease</keyword>
<dbReference type="InterPro" id="IPR000834">
    <property type="entry name" value="Peptidase_M14"/>
</dbReference>
<proteinExistence type="inferred from homology"/>
<evidence type="ECO:0000256" key="11">
    <source>
        <dbReference type="ARBA" id="ARBA00069039"/>
    </source>
</evidence>
<dbReference type="FunFam" id="3.40.630.10:FF:000070">
    <property type="entry name" value="Putative carboxypeptidase suro-1"/>
    <property type="match status" value="1"/>
</dbReference>
<keyword evidence="8" id="KW-0862">Zinc</keyword>
<keyword evidence="3" id="KW-0121">Carboxypeptidase</keyword>
<evidence type="ECO:0000313" key="17">
    <source>
        <dbReference type="EMBL" id="MFH4973408.1"/>
    </source>
</evidence>
<dbReference type="GO" id="GO:0004180">
    <property type="term" value="F:carboxypeptidase activity"/>
    <property type="evidence" value="ECO:0007669"/>
    <property type="project" value="UniProtKB-KW"/>
</dbReference>
<dbReference type="EMBL" id="JBGFUD010000025">
    <property type="protein sequence ID" value="MFH4973408.1"/>
    <property type="molecule type" value="Genomic_DNA"/>
</dbReference>
<dbReference type="PRINTS" id="PR00765">
    <property type="entry name" value="CRBOXYPTASEA"/>
</dbReference>
<feature type="chain" id="PRO_5044870950" description="Zinc carboxypeptidase A 1" evidence="14">
    <location>
        <begin position="19"/>
        <end position="593"/>
    </location>
</feature>
<protein>
    <recommendedName>
        <fullName evidence="11">Zinc carboxypeptidase A 1</fullName>
    </recommendedName>
</protein>
<keyword evidence="6 14" id="KW-0732">Signal</keyword>
<keyword evidence="4" id="KW-0645">Protease</keyword>
<evidence type="ECO:0000259" key="16">
    <source>
        <dbReference type="PROSITE" id="PS52035"/>
    </source>
</evidence>
<dbReference type="InterPro" id="IPR036990">
    <property type="entry name" value="M14A-like_propep"/>
</dbReference>
<feature type="active site" description="Proton donor/acceptor" evidence="13">
    <location>
        <position position="426"/>
    </location>
</feature>
<dbReference type="Gene3D" id="3.40.630.10">
    <property type="entry name" value="Zn peptidases"/>
    <property type="match status" value="1"/>
</dbReference>
<dbReference type="SUPFAM" id="SSF54897">
    <property type="entry name" value="Protease propeptides/inhibitors"/>
    <property type="match status" value="1"/>
</dbReference>
<evidence type="ECO:0000256" key="12">
    <source>
        <dbReference type="PROSITE-ProRule" id="PRU01005"/>
    </source>
</evidence>
<dbReference type="Pfam" id="PF02244">
    <property type="entry name" value="Propep_M14"/>
    <property type="match status" value="1"/>
</dbReference>
<name>A0ABD6E9L8_9BILA</name>
<evidence type="ECO:0000256" key="9">
    <source>
        <dbReference type="ARBA" id="ARBA00023049"/>
    </source>
</evidence>
<evidence type="ECO:0000256" key="1">
    <source>
        <dbReference type="ARBA" id="ARBA00001947"/>
    </source>
</evidence>
<evidence type="ECO:0000256" key="14">
    <source>
        <dbReference type="SAM" id="SignalP"/>
    </source>
</evidence>
<dbReference type="InterPro" id="IPR003146">
    <property type="entry name" value="M14A_act_pep"/>
</dbReference>
<dbReference type="InterPro" id="IPR003582">
    <property type="entry name" value="ShKT_dom"/>
</dbReference>
<dbReference type="PANTHER" id="PTHR11705">
    <property type="entry name" value="PROTEASE FAMILY M14 CARBOXYPEPTIDASE A,B"/>
    <property type="match status" value="1"/>
</dbReference>
<dbReference type="GO" id="GO:0008237">
    <property type="term" value="F:metallopeptidase activity"/>
    <property type="evidence" value="ECO:0007669"/>
    <property type="project" value="UniProtKB-KW"/>
</dbReference>
<comment type="caution">
    <text evidence="17">The sequence shown here is derived from an EMBL/GenBank/DDBJ whole genome shotgun (WGS) entry which is preliminary data.</text>
</comment>
<dbReference type="PROSITE" id="PS52035">
    <property type="entry name" value="PEPTIDASE_M14"/>
    <property type="match status" value="1"/>
</dbReference>
<feature type="signal peptide" evidence="14">
    <location>
        <begin position="1"/>
        <end position="18"/>
    </location>
</feature>
<dbReference type="CDD" id="cd03860">
    <property type="entry name" value="M14_CP_A-B_like"/>
    <property type="match status" value="1"/>
</dbReference>
<dbReference type="Pfam" id="PF01549">
    <property type="entry name" value="ShK"/>
    <property type="match status" value="1"/>
</dbReference>
<keyword evidence="18" id="KW-1185">Reference proteome</keyword>
<dbReference type="SMART" id="SM00631">
    <property type="entry name" value="Zn_pept"/>
    <property type="match status" value="1"/>
</dbReference>
<dbReference type="PANTHER" id="PTHR11705:SF54">
    <property type="entry name" value="SHKT DOMAIN-CONTAINING PROTEIN"/>
    <property type="match status" value="1"/>
</dbReference>
<keyword evidence="7" id="KW-0378">Hydrolase</keyword>
<evidence type="ECO:0000256" key="8">
    <source>
        <dbReference type="ARBA" id="ARBA00022833"/>
    </source>
</evidence>
<accession>A0ABD6E9L8</accession>
<evidence type="ECO:0000256" key="3">
    <source>
        <dbReference type="ARBA" id="ARBA00022645"/>
    </source>
</evidence>
<comment type="cofactor">
    <cofactor evidence="1">
        <name>Zn(2+)</name>
        <dbReference type="ChEBI" id="CHEBI:29105"/>
    </cofactor>
</comment>
<evidence type="ECO:0000256" key="5">
    <source>
        <dbReference type="ARBA" id="ARBA00022723"/>
    </source>
</evidence>
<gene>
    <name evidence="17" type="ORF">AB6A40_000117</name>
</gene>
<evidence type="ECO:0000256" key="2">
    <source>
        <dbReference type="ARBA" id="ARBA00005988"/>
    </source>
</evidence>
<organism evidence="17 18">
    <name type="scientific">Gnathostoma spinigerum</name>
    <dbReference type="NCBI Taxonomy" id="75299"/>
    <lineage>
        <taxon>Eukaryota</taxon>
        <taxon>Metazoa</taxon>
        <taxon>Ecdysozoa</taxon>
        <taxon>Nematoda</taxon>
        <taxon>Chromadorea</taxon>
        <taxon>Rhabditida</taxon>
        <taxon>Spirurina</taxon>
        <taxon>Gnathostomatomorpha</taxon>
        <taxon>Gnathostomatoidea</taxon>
        <taxon>Gnathostomatidae</taxon>
        <taxon>Gnathostoma</taxon>
    </lineage>
</organism>
<dbReference type="GO" id="GO:0006508">
    <property type="term" value="P:proteolysis"/>
    <property type="evidence" value="ECO:0007669"/>
    <property type="project" value="UniProtKB-KW"/>
</dbReference>
<dbReference type="AlphaFoldDB" id="A0ABD6E9L8"/>